<gene>
    <name evidence="1" type="ORF">TNIN_291571</name>
</gene>
<sequence length="103" mass="11642">MASFTGWVMVRPLVRAAPKYGFARRNQGLTFPFVLFSRIAANPPKTTRESLHSVIFDGWILVSAQKYRNNLVPIRAAKSSKLGKKTFLIGASLLRLHTKYTFD</sequence>
<protein>
    <submittedName>
        <fullName evidence="1">Uncharacterized protein</fullName>
    </submittedName>
</protein>
<dbReference type="Proteomes" id="UP000886998">
    <property type="component" value="Unassembled WGS sequence"/>
</dbReference>
<name>A0A8X6I474_9ARAC</name>
<keyword evidence="2" id="KW-1185">Reference proteome</keyword>
<organism evidence="1 2">
    <name type="scientific">Trichonephila inaurata madagascariensis</name>
    <dbReference type="NCBI Taxonomy" id="2747483"/>
    <lineage>
        <taxon>Eukaryota</taxon>
        <taxon>Metazoa</taxon>
        <taxon>Ecdysozoa</taxon>
        <taxon>Arthropoda</taxon>
        <taxon>Chelicerata</taxon>
        <taxon>Arachnida</taxon>
        <taxon>Araneae</taxon>
        <taxon>Araneomorphae</taxon>
        <taxon>Entelegynae</taxon>
        <taxon>Araneoidea</taxon>
        <taxon>Nephilidae</taxon>
        <taxon>Trichonephila</taxon>
        <taxon>Trichonephila inaurata</taxon>
    </lineage>
</organism>
<evidence type="ECO:0000313" key="2">
    <source>
        <dbReference type="Proteomes" id="UP000886998"/>
    </source>
</evidence>
<evidence type="ECO:0000313" key="1">
    <source>
        <dbReference type="EMBL" id="GFS29837.1"/>
    </source>
</evidence>
<proteinExistence type="predicted"/>
<dbReference type="AlphaFoldDB" id="A0A8X6I474"/>
<dbReference type="EMBL" id="BMAV01024067">
    <property type="protein sequence ID" value="GFS29837.1"/>
    <property type="molecule type" value="Genomic_DNA"/>
</dbReference>
<accession>A0A8X6I474</accession>
<comment type="caution">
    <text evidence="1">The sequence shown here is derived from an EMBL/GenBank/DDBJ whole genome shotgun (WGS) entry which is preliminary data.</text>
</comment>
<reference evidence="1" key="1">
    <citation type="submission" date="2020-08" db="EMBL/GenBank/DDBJ databases">
        <title>Multicomponent nature underlies the extraordinary mechanical properties of spider dragline silk.</title>
        <authorList>
            <person name="Kono N."/>
            <person name="Nakamura H."/>
            <person name="Mori M."/>
            <person name="Yoshida Y."/>
            <person name="Ohtoshi R."/>
            <person name="Malay A.D."/>
            <person name="Moran D.A.P."/>
            <person name="Tomita M."/>
            <person name="Numata K."/>
            <person name="Arakawa K."/>
        </authorList>
    </citation>
    <scope>NUCLEOTIDE SEQUENCE</scope>
</reference>